<evidence type="ECO:0000256" key="2">
    <source>
        <dbReference type="SAM" id="Phobius"/>
    </source>
</evidence>
<keyword evidence="2" id="KW-0472">Membrane</keyword>
<dbReference type="Proteomes" id="UP001209083">
    <property type="component" value="Chromosome"/>
</dbReference>
<name>A0ABY8QY57_9MICO</name>
<gene>
    <name evidence="3" type="ORF">LWF01_05900</name>
</gene>
<evidence type="ECO:0000256" key="1">
    <source>
        <dbReference type="SAM" id="MobiDB-lite"/>
    </source>
</evidence>
<feature type="transmembrane region" description="Helical" evidence="2">
    <location>
        <begin position="65"/>
        <end position="83"/>
    </location>
</feature>
<protein>
    <submittedName>
        <fullName evidence="3">DUF3040 domain-containing protein</fullName>
    </submittedName>
</protein>
<proteinExistence type="predicted"/>
<reference evidence="3 4" key="1">
    <citation type="submission" date="2023-05" db="EMBL/GenBank/DDBJ databases">
        <title>Lithophilousrod everest ZFBP1038 complete genpme.</title>
        <authorList>
            <person name="Tian M."/>
        </authorList>
    </citation>
    <scope>NUCLEOTIDE SEQUENCE [LARGE SCALE GENOMIC DNA]</scope>
    <source>
        <strain evidence="3 4">ZFBP1038</strain>
    </source>
</reference>
<dbReference type="InterPro" id="IPR021401">
    <property type="entry name" value="DUF3040"/>
</dbReference>
<feature type="compositionally biased region" description="Basic and acidic residues" evidence="1">
    <location>
        <begin position="118"/>
        <end position="131"/>
    </location>
</feature>
<dbReference type="RefSeq" id="WP_349640116.1">
    <property type="nucleotide sequence ID" value="NZ_CP090958.1"/>
</dbReference>
<organism evidence="3 4">
    <name type="scientific">Saxibacter everestensis</name>
    <dbReference type="NCBI Taxonomy" id="2909229"/>
    <lineage>
        <taxon>Bacteria</taxon>
        <taxon>Bacillati</taxon>
        <taxon>Actinomycetota</taxon>
        <taxon>Actinomycetes</taxon>
        <taxon>Micrococcales</taxon>
        <taxon>Brevibacteriaceae</taxon>
        <taxon>Saxibacter</taxon>
    </lineage>
</organism>
<keyword evidence="4" id="KW-1185">Reference proteome</keyword>
<feature type="region of interest" description="Disordered" evidence="1">
    <location>
        <begin position="90"/>
        <end position="131"/>
    </location>
</feature>
<keyword evidence="2" id="KW-1133">Transmembrane helix</keyword>
<evidence type="ECO:0000313" key="4">
    <source>
        <dbReference type="Proteomes" id="UP001209083"/>
    </source>
</evidence>
<feature type="transmembrane region" description="Helical" evidence="2">
    <location>
        <begin position="42"/>
        <end position="59"/>
    </location>
</feature>
<accession>A0ABY8QY57</accession>
<dbReference type="Pfam" id="PF11239">
    <property type="entry name" value="DUF3040"/>
    <property type="match status" value="1"/>
</dbReference>
<keyword evidence="2" id="KW-0812">Transmembrane</keyword>
<dbReference type="EMBL" id="CP090958">
    <property type="protein sequence ID" value="WGW13300.1"/>
    <property type="molecule type" value="Genomic_DNA"/>
</dbReference>
<sequence>MPLSEHEQRLLEQLEQQLQSEDPKFANNLGSSPKRSLSARRLTLGILIVVVGLLIVVLAVSQNLIPLGVVGFVAMLAGVSWALSKPKGAIGDGAPVKPATPGARTMRTPTSGSGFMGRLEERWDRRRDNRG</sequence>
<evidence type="ECO:0000313" key="3">
    <source>
        <dbReference type="EMBL" id="WGW13300.1"/>
    </source>
</evidence>